<dbReference type="AlphaFoldDB" id="A0A915YFZ9"/>
<feature type="chain" id="PRO_5037298097" evidence="1">
    <location>
        <begin position="21"/>
        <end position="158"/>
    </location>
</feature>
<reference evidence="3" key="1">
    <citation type="submission" date="2022-09" db="EMBL/GenBank/DDBJ databases">
        <title>Aureispira anguillicida sp. nov., isolated from Leptocephalus of Japanese eel Anguilla japonica.</title>
        <authorList>
            <person name="Yuasa K."/>
            <person name="Mekata T."/>
            <person name="Ikunari K."/>
        </authorList>
    </citation>
    <scope>NUCLEOTIDE SEQUENCE</scope>
    <source>
        <strain evidence="3">EL160426</strain>
    </source>
</reference>
<dbReference type="Gene3D" id="2.40.128.270">
    <property type="match status" value="1"/>
</dbReference>
<dbReference type="PANTHER" id="PTHR35535">
    <property type="entry name" value="HEAT SHOCK PROTEIN HSLJ"/>
    <property type="match status" value="1"/>
</dbReference>
<dbReference type="Proteomes" id="UP001060919">
    <property type="component" value="Chromosome"/>
</dbReference>
<proteinExistence type="predicted"/>
<dbReference type="KEGG" id="aup:AsAng_0031340"/>
<name>A0A915YFZ9_9BACT</name>
<evidence type="ECO:0000313" key="4">
    <source>
        <dbReference type="Proteomes" id="UP001060919"/>
    </source>
</evidence>
<keyword evidence="4" id="KW-1185">Reference proteome</keyword>
<accession>A0A915YFZ9</accession>
<organism evidence="3 4">
    <name type="scientific">Aureispira anguillae</name>
    <dbReference type="NCBI Taxonomy" id="2864201"/>
    <lineage>
        <taxon>Bacteria</taxon>
        <taxon>Pseudomonadati</taxon>
        <taxon>Bacteroidota</taxon>
        <taxon>Saprospiria</taxon>
        <taxon>Saprospirales</taxon>
        <taxon>Saprospiraceae</taxon>
        <taxon>Aureispira</taxon>
    </lineage>
</organism>
<dbReference type="RefSeq" id="WP_264793483.1">
    <property type="nucleotide sequence ID" value="NZ_AP026867.1"/>
</dbReference>
<sequence>MRLKLILLLILSGAIFQACSTTSQYILEQALEKQKEETVLEEKDGANQRLHDIWYATHIKGVPTNRSLPIPRLELNLSNMSVLGYDGCNEFYGRIHKISATEITFDKIVSPQKACADMKHPNHFNQAIGEVTAYKLDGLKLSFLNHKGKEILIFLKGD</sequence>
<protein>
    <submittedName>
        <fullName evidence="3">META domain-containing protein</fullName>
    </submittedName>
</protein>
<dbReference type="InterPro" id="IPR053147">
    <property type="entry name" value="Hsp_HslJ-like"/>
</dbReference>
<dbReference type="PROSITE" id="PS51257">
    <property type="entry name" value="PROKAR_LIPOPROTEIN"/>
    <property type="match status" value="1"/>
</dbReference>
<dbReference type="InterPro" id="IPR005184">
    <property type="entry name" value="DUF306_Meta_HslJ"/>
</dbReference>
<gene>
    <name evidence="3" type="ORF">AsAng_0031340</name>
</gene>
<evidence type="ECO:0000259" key="2">
    <source>
        <dbReference type="Pfam" id="PF03724"/>
    </source>
</evidence>
<keyword evidence="1" id="KW-0732">Signal</keyword>
<dbReference type="EMBL" id="AP026867">
    <property type="protein sequence ID" value="BDS12413.1"/>
    <property type="molecule type" value="Genomic_DNA"/>
</dbReference>
<feature type="signal peptide" evidence="1">
    <location>
        <begin position="1"/>
        <end position="20"/>
    </location>
</feature>
<dbReference type="InterPro" id="IPR038670">
    <property type="entry name" value="HslJ-like_sf"/>
</dbReference>
<dbReference type="PANTHER" id="PTHR35535:SF1">
    <property type="entry name" value="HEAT SHOCK PROTEIN HSLJ"/>
    <property type="match status" value="1"/>
</dbReference>
<dbReference type="Pfam" id="PF03724">
    <property type="entry name" value="META"/>
    <property type="match status" value="1"/>
</dbReference>
<evidence type="ECO:0000313" key="3">
    <source>
        <dbReference type="EMBL" id="BDS12413.1"/>
    </source>
</evidence>
<evidence type="ECO:0000256" key="1">
    <source>
        <dbReference type="SAM" id="SignalP"/>
    </source>
</evidence>
<feature type="domain" description="DUF306" evidence="2">
    <location>
        <begin position="51"/>
        <end position="154"/>
    </location>
</feature>